<keyword evidence="1" id="KW-0812">Transmembrane</keyword>
<sequence length="87" mass="9607">MRAADLQRAVWRWHFVAGVLVLPFLLWLAVTGALYLYKPEIERLVYADWIHVTPAARLPVETLATRVGAAVGGQVTQVEKPADPAAD</sequence>
<keyword evidence="1" id="KW-0472">Membrane</keyword>
<comment type="caution">
    <text evidence="2">The sequence shown here is derived from an EMBL/GenBank/DDBJ whole genome shotgun (WGS) entry which is preliminary data.</text>
</comment>
<feature type="non-terminal residue" evidence="2">
    <location>
        <position position="87"/>
    </location>
</feature>
<evidence type="ECO:0000313" key="3">
    <source>
        <dbReference type="Proteomes" id="UP000074310"/>
    </source>
</evidence>
<evidence type="ECO:0000256" key="1">
    <source>
        <dbReference type="SAM" id="Phobius"/>
    </source>
</evidence>
<dbReference type="InterPro" id="IPR005625">
    <property type="entry name" value="PepSY-ass_TM"/>
</dbReference>
<evidence type="ECO:0000313" key="2">
    <source>
        <dbReference type="EMBL" id="KTT74283.1"/>
    </source>
</evidence>
<organism evidence="2 3">
    <name type="scientific">Sphingomonas endophytica</name>
    <dbReference type="NCBI Taxonomy" id="869719"/>
    <lineage>
        <taxon>Bacteria</taxon>
        <taxon>Pseudomonadati</taxon>
        <taxon>Pseudomonadota</taxon>
        <taxon>Alphaproteobacteria</taxon>
        <taxon>Sphingomonadales</taxon>
        <taxon>Sphingomonadaceae</taxon>
        <taxon>Sphingomonas</taxon>
    </lineage>
</organism>
<dbReference type="PANTHER" id="PTHR34219">
    <property type="entry name" value="IRON-REGULATED INNER MEMBRANE PROTEIN-RELATED"/>
    <property type="match status" value="1"/>
</dbReference>
<keyword evidence="1" id="KW-1133">Transmembrane helix</keyword>
<reference evidence="2 3" key="1">
    <citation type="journal article" date="2016" name="Front. Microbiol.">
        <title>Genomic Resource of Rice Seed Associated Bacteria.</title>
        <authorList>
            <person name="Midha S."/>
            <person name="Bansal K."/>
            <person name="Sharma S."/>
            <person name="Kumar N."/>
            <person name="Patil P.P."/>
            <person name="Chaudhry V."/>
            <person name="Patil P.B."/>
        </authorList>
    </citation>
    <scope>NUCLEOTIDE SEQUENCE [LARGE SCALE GENOMIC DNA]</scope>
    <source>
        <strain evidence="2 3">NS334</strain>
    </source>
</reference>
<evidence type="ECO:0008006" key="4">
    <source>
        <dbReference type="Google" id="ProtNLM"/>
    </source>
</evidence>
<name>A0A147I6C0_9SPHN</name>
<dbReference type="Pfam" id="PF03929">
    <property type="entry name" value="PepSY_TM"/>
    <property type="match status" value="1"/>
</dbReference>
<gene>
    <name evidence="2" type="ORF">NS334_05695</name>
</gene>
<proteinExistence type="predicted"/>
<accession>A0A147I6C0</accession>
<dbReference type="EMBL" id="LDTB01000012">
    <property type="protein sequence ID" value="KTT74283.1"/>
    <property type="molecule type" value="Genomic_DNA"/>
</dbReference>
<protein>
    <recommendedName>
        <fullName evidence="4">PepSY domain-containing protein</fullName>
    </recommendedName>
</protein>
<dbReference type="Proteomes" id="UP000074310">
    <property type="component" value="Unassembled WGS sequence"/>
</dbReference>
<feature type="transmembrane region" description="Helical" evidence="1">
    <location>
        <begin position="15"/>
        <end position="37"/>
    </location>
</feature>
<dbReference type="PANTHER" id="PTHR34219:SF1">
    <property type="entry name" value="PEPSY DOMAIN-CONTAINING PROTEIN"/>
    <property type="match status" value="1"/>
</dbReference>
<keyword evidence="3" id="KW-1185">Reference proteome</keyword>
<dbReference type="AlphaFoldDB" id="A0A147I6C0"/>